<evidence type="ECO:0000256" key="1">
    <source>
        <dbReference type="ARBA" id="ARBA00006180"/>
    </source>
</evidence>
<reference evidence="4" key="1">
    <citation type="submission" date="2019-07" db="EMBL/GenBank/DDBJ databases">
        <title>De Novo Assembly of kiwifruit Actinidia rufa.</title>
        <authorList>
            <person name="Sugita-Konishi S."/>
            <person name="Sato K."/>
            <person name="Mori E."/>
            <person name="Abe Y."/>
            <person name="Kisaki G."/>
            <person name="Hamano K."/>
            <person name="Suezawa K."/>
            <person name="Otani M."/>
            <person name="Fukuda T."/>
            <person name="Manabe T."/>
            <person name="Gomi K."/>
            <person name="Tabuchi M."/>
            <person name="Akimitsu K."/>
            <person name="Kataoka I."/>
        </authorList>
    </citation>
    <scope>NUCLEOTIDE SEQUENCE [LARGE SCALE GENOMIC DNA]</scope>
    <source>
        <strain evidence="4">cv. Fuchu</strain>
    </source>
</reference>
<comment type="similarity">
    <text evidence="1">Belongs to the SAPS family.</text>
</comment>
<keyword evidence="2" id="KW-0131">Cell cycle</keyword>
<dbReference type="GO" id="GO:0019888">
    <property type="term" value="F:protein phosphatase regulator activity"/>
    <property type="evidence" value="ECO:0007669"/>
    <property type="project" value="TreeGrafter"/>
</dbReference>
<evidence type="ECO:0000313" key="3">
    <source>
        <dbReference type="EMBL" id="GFS37399.1"/>
    </source>
</evidence>
<protein>
    <submittedName>
        <fullName evidence="3">SIT4 phosphatase-associated family protein</fullName>
    </submittedName>
</protein>
<keyword evidence="4" id="KW-1185">Reference proteome</keyword>
<evidence type="ECO:0000256" key="2">
    <source>
        <dbReference type="ARBA" id="ARBA00023306"/>
    </source>
</evidence>
<dbReference type="Proteomes" id="UP000585474">
    <property type="component" value="Unassembled WGS sequence"/>
</dbReference>
<dbReference type="OrthoDB" id="295029at2759"/>
<dbReference type="EMBL" id="BJWL01000279">
    <property type="protein sequence ID" value="GFS37399.1"/>
    <property type="molecule type" value="Genomic_DNA"/>
</dbReference>
<evidence type="ECO:0000313" key="4">
    <source>
        <dbReference type="Proteomes" id="UP000585474"/>
    </source>
</evidence>
<comment type="caution">
    <text evidence="3">The sequence shown here is derived from an EMBL/GenBank/DDBJ whole genome shotgun (WGS) entry which is preliminary data.</text>
</comment>
<accession>A0A7J0DL28</accession>
<dbReference type="Pfam" id="PF04499">
    <property type="entry name" value="SAPS"/>
    <property type="match status" value="2"/>
</dbReference>
<dbReference type="AlphaFoldDB" id="A0A7J0DL28"/>
<proteinExistence type="inferred from homology"/>
<dbReference type="PANTHER" id="PTHR12634:SF8">
    <property type="entry name" value="FIERY MOUNTAIN, ISOFORM D"/>
    <property type="match status" value="1"/>
</dbReference>
<gene>
    <name evidence="3" type="ORF">Acr_00g0051770</name>
</gene>
<dbReference type="InterPro" id="IPR007587">
    <property type="entry name" value="SAPS"/>
</dbReference>
<dbReference type="PANTHER" id="PTHR12634">
    <property type="entry name" value="SIT4 YEAST -ASSOCIATING PROTEIN-RELATED"/>
    <property type="match status" value="1"/>
</dbReference>
<dbReference type="GO" id="GO:0019903">
    <property type="term" value="F:protein phosphatase binding"/>
    <property type="evidence" value="ECO:0007669"/>
    <property type="project" value="InterPro"/>
</dbReference>
<name>A0A7J0DL28_9ERIC</name>
<organism evidence="3 4">
    <name type="scientific">Actinidia rufa</name>
    <dbReference type="NCBI Taxonomy" id="165716"/>
    <lineage>
        <taxon>Eukaryota</taxon>
        <taxon>Viridiplantae</taxon>
        <taxon>Streptophyta</taxon>
        <taxon>Embryophyta</taxon>
        <taxon>Tracheophyta</taxon>
        <taxon>Spermatophyta</taxon>
        <taxon>Magnoliopsida</taxon>
        <taxon>eudicotyledons</taxon>
        <taxon>Gunneridae</taxon>
        <taxon>Pentapetalae</taxon>
        <taxon>asterids</taxon>
        <taxon>Ericales</taxon>
        <taxon>Actinidiaceae</taxon>
        <taxon>Actinidia</taxon>
    </lineage>
</organism>
<sequence length="195" mass="21352">MPEVCLLLTPVGHDHGLFLAVTMPSSKVHQDVLRQLIDLIGITSIMEVLIRLVGVDDHFYPNSLDVMQWLADINSPEMIVDKLSPSCPPEVHANAAETLCAITRNASSALAAKLSSPSGHKHCASDAGHLLMLLNVLFDENVLPTTYGELRPPLGKYRLQTVEFIAVLLKSGNEVTEKELVSSGTIQRILDLFFE</sequence>